<evidence type="ECO:0000256" key="1">
    <source>
        <dbReference type="ARBA" id="ARBA00022737"/>
    </source>
</evidence>
<feature type="repeat" description="ANK" evidence="3">
    <location>
        <begin position="260"/>
        <end position="293"/>
    </location>
</feature>
<comment type="caution">
    <text evidence="4">The sequence shown here is derived from an EMBL/GenBank/DDBJ whole genome shotgun (WGS) entry which is preliminary data.</text>
</comment>
<reference evidence="4 5" key="1">
    <citation type="submission" date="2020-08" db="EMBL/GenBank/DDBJ databases">
        <title>Winogradskyella ouciana sp. nov., isolated from the hadal seawater of the Mariana Trench.</title>
        <authorList>
            <person name="He X."/>
        </authorList>
    </citation>
    <scope>NUCLEOTIDE SEQUENCE [LARGE SCALE GENOMIC DNA]</scope>
    <source>
        <strain evidence="4 5">KCTC 22026</strain>
    </source>
</reference>
<protein>
    <submittedName>
        <fullName evidence="4">Ankyrin repeat domain-containing protein</fullName>
    </submittedName>
</protein>
<name>A0ABR6Y6L3_9FLAO</name>
<keyword evidence="1" id="KW-0677">Repeat</keyword>
<dbReference type="SUPFAM" id="SSF48403">
    <property type="entry name" value="Ankyrin repeat"/>
    <property type="match status" value="2"/>
</dbReference>
<accession>A0ABR6Y6L3</accession>
<dbReference type="PANTHER" id="PTHR24198:SF165">
    <property type="entry name" value="ANKYRIN REPEAT-CONTAINING PROTEIN-RELATED"/>
    <property type="match status" value="1"/>
</dbReference>
<feature type="repeat" description="ANK" evidence="3">
    <location>
        <begin position="433"/>
        <end position="466"/>
    </location>
</feature>
<dbReference type="InterPro" id="IPR036770">
    <property type="entry name" value="Ankyrin_rpt-contain_sf"/>
</dbReference>
<keyword evidence="2 3" id="KW-0040">ANK repeat</keyword>
<evidence type="ECO:0000313" key="4">
    <source>
        <dbReference type="EMBL" id="MBC3847893.1"/>
    </source>
</evidence>
<proteinExistence type="predicted"/>
<evidence type="ECO:0000256" key="3">
    <source>
        <dbReference type="PROSITE-ProRule" id="PRU00023"/>
    </source>
</evidence>
<keyword evidence="5" id="KW-1185">Reference proteome</keyword>
<gene>
    <name evidence="4" type="ORF">H6H04_15970</name>
</gene>
<evidence type="ECO:0000313" key="5">
    <source>
        <dbReference type="Proteomes" id="UP000607435"/>
    </source>
</evidence>
<dbReference type="Pfam" id="PF12796">
    <property type="entry name" value="Ank_2"/>
    <property type="match status" value="3"/>
</dbReference>
<dbReference type="Proteomes" id="UP000607435">
    <property type="component" value="Unassembled WGS sequence"/>
</dbReference>
<dbReference type="SMART" id="SM00248">
    <property type="entry name" value="ANK"/>
    <property type="match status" value="9"/>
</dbReference>
<dbReference type="InterPro" id="IPR002110">
    <property type="entry name" value="Ankyrin_rpt"/>
</dbReference>
<dbReference type="RefSeq" id="WP_186846995.1">
    <property type="nucleotide sequence ID" value="NZ_JACOME010000007.1"/>
</dbReference>
<evidence type="ECO:0000256" key="2">
    <source>
        <dbReference type="ARBA" id="ARBA00023043"/>
    </source>
</evidence>
<feature type="repeat" description="ANK" evidence="3">
    <location>
        <begin position="327"/>
        <end position="359"/>
    </location>
</feature>
<dbReference type="EMBL" id="JACOME010000007">
    <property type="protein sequence ID" value="MBC3847893.1"/>
    <property type="molecule type" value="Genomic_DNA"/>
</dbReference>
<dbReference type="PROSITE" id="PS50297">
    <property type="entry name" value="ANK_REP_REGION"/>
    <property type="match status" value="5"/>
</dbReference>
<dbReference type="PANTHER" id="PTHR24198">
    <property type="entry name" value="ANKYRIN REPEAT AND PROTEIN KINASE DOMAIN-CONTAINING PROTEIN"/>
    <property type="match status" value="1"/>
</dbReference>
<organism evidence="4 5">
    <name type="scientific">Winogradskyella echinorum</name>
    <dbReference type="NCBI Taxonomy" id="538189"/>
    <lineage>
        <taxon>Bacteria</taxon>
        <taxon>Pseudomonadati</taxon>
        <taxon>Bacteroidota</taxon>
        <taxon>Flavobacteriia</taxon>
        <taxon>Flavobacteriales</taxon>
        <taxon>Flavobacteriaceae</taxon>
        <taxon>Winogradskyella</taxon>
    </lineage>
</organism>
<dbReference type="PROSITE" id="PS50088">
    <property type="entry name" value="ANK_REPEAT"/>
    <property type="match status" value="5"/>
</dbReference>
<feature type="repeat" description="ANK" evidence="3">
    <location>
        <begin position="400"/>
        <end position="432"/>
    </location>
</feature>
<dbReference type="Gene3D" id="1.25.40.20">
    <property type="entry name" value="Ankyrin repeat-containing domain"/>
    <property type="match status" value="2"/>
</dbReference>
<feature type="repeat" description="ANK" evidence="3">
    <location>
        <begin position="92"/>
        <end position="124"/>
    </location>
</feature>
<sequence>MKHLKNYFALILIAIFAQGFSQENVFLKRDFWDTKPSVETVKTKIKEGNNPSEANSNNFDGVVYATLQNAPLETITYLISQKGNDVNKLTHDGRTYIFWAAYKGNVQLVDYLLKNGAKTDITDDKGNTIINFAAGAGQKNTKVYDLLINKNSDLIKKTNPNGANALLLAVPTDTDLALTTYFQSQGLDINSVDNEGNGIFNYVAKTGNIALMNALLEKGIKGTDQAFLFAASGTRGKTNGLDVYKYLESVGLNPNISNEEGVNPLHILASRSKDIAVINYLLEKGLDVSTKDFNGNNAVMNAASRNDFEIVKLLTENLKEYDAKNKKGQSALTLAVRGNKTDVVEFLIKKGYDTNIVDAEGNNLAYYLVNSYSDRNKDEFTKKMKLLQDNTVDLSAVQKNGNTWFHLAVEKNSLALLKLAITMGQDINAKNNEGNTALHLAAMKAQDDSILKFLLKHNAKKDVVTDFEESAYDLAKENELLSKNNVSIEFLK</sequence>